<evidence type="ECO:0000313" key="8">
    <source>
        <dbReference type="Ensembl" id="ENSNMLP00000007679.1"/>
    </source>
</evidence>
<keyword evidence="3 6" id="KW-0863">Zinc-finger</keyword>
<dbReference type="Pfam" id="PF05485">
    <property type="entry name" value="THAP"/>
    <property type="match status" value="1"/>
</dbReference>
<dbReference type="Proteomes" id="UP000694523">
    <property type="component" value="Unplaced"/>
</dbReference>
<dbReference type="InterPro" id="IPR006612">
    <property type="entry name" value="THAP_Znf"/>
</dbReference>
<dbReference type="InterPro" id="IPR027806">
    <property type="entry name" value="HARBI1_dom"/>
</dbReference>
<dbReference type="PROSITE" id="PS50950">
    <property type="entry name" value="ZF_THAP"/>
    <property type="match status" value="1"/>
</dbReference>
<comment type="cofactor">
    <cofactor evidence="1">
        <name>a divalent metal cation</name>
        <dbReference type="ChEBI" id="CHEBI:60240"/>
    </cofactor>
</comment>
<dbReference type="GO" id="GO:0003677">
    <property type="term" value="F:DNA binding"/>
    <property type="evidence" value="ECO:0007669"/>
    <property type="project" value="UniProtKB-UniRule"/>
</dbReference>
<evidence type="ECO:0000256" key="4">
    <source>
        <dbReference type="ARBA" id="ARBA00022833"/>
    </source>
</evidence>
<reference evidence="8" key="2">
    <citation type="submission" date="2025-09" db="UniProtKB">
        <authorList>
            <consortium name="Ensembl"/>
        </authorList>
    </citation>
    <scope>IDENTIFICATION</scope>
</reference>
<evidence type="ECO:0000256" key="5">
    <source>
        <dbReference type="ARBA" id="ARBA00023125"/>
    </source>
</evidence>
<name>A0A8C6SJG8_9GOBI</name>
<dbReference type="InterPro" id="IPR027805">
    <property type="entry name" value="Transposase_HTH_dom"/>
</dbReference>
<feature type="domain" description="THAP-type" evidence="7">
    <location>
        <begin position="1"/>
        <end position="88"/>
    </location>
</feature>
<accession>A0A8C6SJG8</accession>
<proteinExistence type="predicted"/>
<dbReference type="SUPFAM" id="SSF57716">
    <property type="entry name" value="Glucocorticoid receptor-like (DNA-binding domain)"/>
    <property type="match status" value="1"/>
</dbReference>
<keyword evidence="2" id="KW-0479">Metal-binding</keyword>
<sequence length="547" mass="62245">MVTTKHCCFGVCRSDSRYGHRDHMKGVVFIPFPKPRRALEKCERWVRACKREGFKAENVTKDTYICSLHFVGGKGPTLENPDPIPATATVQEERKARKRKAPIPRNEDTVGVATINRKRLTCNNITPTTSRPCSHGAEEESTNLHINDTTTAINTTIDAATALMHLSSVSDLTAQVMSDEDGIEEVDKSCQTDVKWDKVMKLKLEAMILKTELYKRQNQNVAPQQKHMFSIDDVKDDDKQFRFYTGLTWLQFMAFWNFLGPSRAELSYHKSSVKSETSSRERRLDPINQLFLTIIRLRTGLPQNDLAYRFGISVSSVSKIVTTWIQFMYLRFSILKKPMFVTRDIVAKNLPLCFQKLKGIRTIIDCTEFFVKQASNFERQGHLYPSLKSHGTYKVLIGVSPTGAVMFVSDAYEGSISDVGIVKQSGFLDHLEAGDLVLANRGFPIRDILSKKGVHLNIPPFMNGRKKLTPEEDIYSKQIERVQVHVERCVERIKKFRLLSKVTLQPVLSQMVFVAGCLVNFQELERPQSTDTQNSPTEPPIFKHLGY</sequence>
<organism evidence="8 9">
    <name type="scientific">Neogobius melanostomus</name>
    <name type="common">round goby</name>
    <dbReference type="NCBI Taxonomy" id="47308"/>
    <lineage>
        <taxon>Eukaryota</taxon>
        <taxon>Metazoa</taxon>
        <taxon>Chordata</taxon>
        <taxon>Craniata</taxon>
        <taxon>Vertebrata</taxon>
        <taxon>Euteleostomi</taxon>
        <taxon>Actinopterygii</taxon>
        <taxon>Neopterygii</taxon>
        <taxon>Teleostei</taxon>
        <taxon>Neoteleostei</taxon>
        <taxon>Acanthomorphata</taxon>
        <taxon>Gobiaria</taxon>
        <taxon>Gobiiformes</taxon>
        <taxon>Gobioidei</taxon>
        <taxon>Gobiidae</taxon>
        <taxon>Benthophilinae</taxon>
        <taxon>Neogobiini</taxon>
        <taxon>Neogobius</taxon>
    </lineage>
</organism>
<keyword evidence="5 6" id="KW-0238">DNA-binding</keyword>
<dbReference type="GO" id="GO:0008270">
    <property type="term" value="F:zinc ion binding"/>
    <property type="evidence" value="ECO:0007669"/>
    <property type="project" value="UniProtKB-KW"/>
</dbReference>
<reference evidence="8" key="1">
    <citation type="submission" date="2025-08" db="UniProtKB">
        <authorList>
            <consortium name="Ensembl"/>
        </authorList>
    </citation>
    <scope>IDENTIFICATION</scope>
</reference>
<keyword evidence="4" id="KW-0862">Zinc</keyword>
<dbReference type="Ensembl" id="ENSNMLT00000008745.1">
    <property type="protein sequence ID" value="ENSNMLP00000007679.1"/>
    <property type="gene ID" value="ENSNMLG00000005509.1"/>
</dbReference>
<dbReference type="SMART" id="SM00980">
    <property type="entry name" value="THAP"/>
    <property type="match status" value="1"/>
</dbReference>
<evidence type="ECO:0000259" key="7">
    <source>
        <dbReference type="PROSITE" id="PS50950"/>
    </source>
</evidence>
<keyword evidence="9" id="KW-1185">Reference proteome</keyword>
<dbReference type="Pfam" id="PF13359">
    <property type="entry name" value="DDE_Tnp_4"/>
    <property type="match status" value="1"/>
</dbReference>
<evidence type="ECO:0000313" key="9">
    <source>
        <dbReference type="Proteomes" id="UP000694523"/>
    </source>
</evidence>
<dbReference type="PANTHER" id="PTHR23080:SF141">
    <property type="entry name" value="TRANSPOSASE HELIX-TURN-HELIX DOMAIN-CONTAINING PROTEIN"/>
    <property type="match status" value="1"/>
</dbReference>
<evidence type="ECO:0000256" key="1">
    <source>
        <dbReference type="ARBA" id="ARBA00001968"/>
    </source>
</evidence>
<evidence type="ECO:0000256" key="3">
    <source>
        <dbReference type="ARBA" id="ARBA00022771"/>
    </source>
</evidence>
<protein>
    <recommendedName>
        <fullName evidence="7">THAP-type domain-containing protein</fullName>
    </recommendedName>
</protein>
<dbReference type="Pfam" id="PF13613">
    <property type="entry name" value="HTH_Tnp_4"/>
    <property type="match status" value="1"/>
</dbReference>
<dbReference type="AlphaFoldDB" id="A0A8C6SJG8"/>
<dbReference type="PANTHER" id="PTHR23080">
    <property type="entry name" value="THAP DOMAIN PROTEIN"/>
    <property type="match status" value="1"/>
</dbReference>
<evidence type="ECO:0000256" key="6">
    <source>
        <dbReference type="PROSITE-ProRule" id="PRU00309"/>
    </source>
</evidence>
<evidence type="ECO:0000256" key="2">
    <source>
        <dbReference type="ARBA" id="ARBA00022723"/>
    </source>
</evidence>